<feature type="region of interest" description="Disordered" evidence="2">
    <location>
        <begin position="380"/>
        <end position="461"/>
    </location>
</feature>
<name>A0A0G4GVW6_9ALVE</name>
<feature type="compositionally biased region" description="Polar residues" evidence="2">
    <location>
        <begin position="216"/>
        <end position="228"/>
    </location>
</feature>
<keyword evidence="1" id="KW-0175">Coiled coil</keyword>
<dbReference type="AlphaFoldDB" id="A0A0G4GVW6"/>
<reference evidence="3" key="1">
    <citation type="submission" date="2014-11" db="EMBL/GenBank/DDBJ databases">
        <authorList>
            <person name="Otto D Thomas"/>
            <person name="Naeem Raeece"/>
        </authorList>
    </citation>
    <scope>NUCLEOTIDE SEQUENCE</scope>
</reference>
<accession>A0A0G4GVW6</accession>
<protein>
    <submittedName>
        <fullName evidence="3">Uncharacterized protein</fullName>
    </submittedName>
</protein>
<evidence type="ECO:0000313" key="3">
    <source>
        <dbReference type="EMBL" id="CEM34820.1"/>
    </source>
</evidence>
<feature type="compositionally biased region" description="Basic and acidic residues" evidence="2">
    <location>
        <begin position="240"/>
        <end position="252"/>
    </location>
</feature>
<evidence type="ECO:0000256" key="2">
    <source>
        <dbReference type="SAM" id="MobiDB-lite"/>
    </source>
</evidence>
<feature type="non-terminal residue" evidence="3">
    <location>
        <position position="521"/>
    </location>
</feature>
<organism evidence="3">
    <name type="scientific">Chromera velia CCMP2878</name>
    <dbReference type="NCBI Taxonomy" id="1169474"/>
    <lineage>
        <taxon>Eukaryota</taxon>
        <taxon>Sar</taxon>
        <taxon>Alveolata</taxon>
        <taxon>Colpodellida</taxon>
        <taxon>Chromeraceae</taxon>
        <taxon>Chromera</taxon>
    </lineage>
</organism>
<feature type="region of interest" description="Disordered" evidence="2">
    <location>
        <begin position="205"/>
        <end position="267"/>
    </location>
</feature>
<proteinExistence type="predicted"/>
<dbReference type="EMBL" id="CDMZ01001588">
    <property type="protein sequence ID" value="CEM34820.1"/>
    <property type="molecule type" value="Genomic_DNA"/>
</dbReference>
<gene>
    <name evidence="3" type="ORF">Cvel_23543</name>
</gene>
<feature type="coiled-coil region" evidence="1">
    <location>
        <begin position="20"/>
        <end position="79"/>
    </location>
</feature>
<sequence>MQTQEELGGVNPHVPSFNDLEKSSNEYLQLQQTVEAYSKELGAVKKENAHLRERFDAFAEMVQQEQISLKREIIALRRENEFLRCQIGCTTVLEDEEQGVHKTRVRSSSENMSMSLAAESDDRFLSVYSGGGFSLGLGGLDLGGVKAARQAADSTDSTTATAQIPDCPGFGGIPGGCGGGLLHSRSVGASLPPDGRDRIDSTSLSVALEGDRRLSPSASNGAPKSTHYSPVPTAVEASQTEEKEREREEKSNRSPSGSETGAMSPPRLRAWSDDFVALAKKAERAYRAETEGFDSWMAIASGGSGVQKGVQKEVSSSSSSGPLVSVSAGDRLRRPHIGGGAVGVELLEQDDLVVPVDAFNSATSVGVGVQPCPPAAAADVNAMPSEQSGGGEQMVGLGQTVHGVSPLSPEREGESSSRSQAVEGVLGGASSPSHVQAIPKAVPSAAAEERVTEPPPGLGGVQHGGTRMPLGGKEPFLAPAATGGNGAQPLAPDACGSLGADPGGDGGKCKILWRVGNVTQV</sequence>
<evidence type="ECO:0000256" key="1">
    <source>
        <dbReference type="SAM" id="Coils"/>
    </source>
</evidence>